<dbReference type="AlphaFoldDB" id="A0A4Q9L6V4"/>
<keyword evidence="1" id="KW-1133">Transmembrane helix</keyword>
<protein>
    <submittedName>
        <fullName evidence="2">Uncharacterized protein</fullName>
    </submittedName>
</protein>
<dbReference type="VEuPathDB" id="MicrosporidiaDB:CWI36_1129p0010"/>
<keyword evidence="3" id="KW-1185">Reference proteome</keyword>
<feature type="transmembrane region" description="Helical" evidence="1">
    <location>
        <begin position="115"/>
        <end position="135"/>
    </location>
</feature>
<feature type="non-terminal residue" evidence="2">
    <location>
        <position position="168"/>
    </location>
</feature>
<evidence type="ECO:0000313" key="3">
    <source>
        <dbReference type="Proteomes" id="UP000291404"/>
    </source>
</evidence>
<name>A0A4Q9L6V4_9MICR</name>
<organism evidence="2 3">
    <name type="scientific">Hamiltosporidium magnivora</name>
    <dbReference type="NCBI Taxonomy" id="148818"/>
    <lineage>
        <taxon>Eukaryota</taxon>
        <taxon>Fungi</taxon>
        <taxon>Fungi incertae sedis</taxon>
        <taxon>Microsporidia</taxon>
        <taxon>Dubosqiidae</taxon>
        <taxon>Hamiltosporidium</taxon>
    </lineage>
</organism>
<reference evidence="2 3" key="1">
    <citation type="submission" date="2017-12" db="EMBL/GenBank/DDBJ databases">
        <authorList>
            <person name="Pombert J.-F."/>
            <person name="Haag K.L."/>
            <person name="Ebert D."/>
        </authorList>
    </citation>
    <scope>NUCLEOTIDE SEQUENCE [LARGE SCALE GENOMIC DNA]</scope>
    <source>
        <strain evidence="2">BE-OM-2</strain>
    </source>
</reference>
<evidence type="ECO:0000256" key="1">
    <source>
        <dbReference type="SAM" id="Phobius"/>
    </source>
</evidence>
<gene>
    <name evidence="2" type="ORF">CWI36_1129p0010</name>
</gene>
<keyword evidence="1" id="KW-0812">Transmembrane</keyword>
<accession>A0A4Q9L6V4</accession>
<proteinExistence type="predicted"/>
<dbReference type="EMBL" id="PITI01001129">
    <property type="protein sequence ID" value="TBU02370.1"/>
    <property type="molecule type" value="Genomic_DNA"/>
</dbReference>
<comment type="caution">
    <text evidence="2">The sequence shown here is derived from an EMBL/GenBank/DDBJ whole genome shotgun (WGS) entry which is preliminary data.</text>
</comment>
<dbReference type="VEuPathDB" id="MicrosporidiaDB:CWI39_1051p0010"/>
<keyword evidence="1" id="KW-0472">Membrane</keyword>
<dbReference type="Proteomes" id="UP000291404">
    <property type="component" value="Unassembled WGS sequence"/>
</dbReference>
<sequence>MTILRYGCIIYFDFELIDCFLDYKYFCNLVKEYSKDNIKGCEELFLEQYKNEKIKQKFFNQLFNSLKYDDDPLLLSYIDDKIMLSISGLKTEATEYPENIFLKNLNDSRSKEYKIVMNLCVYSFWNLILNIFAFFENYKLTSKFLLSDDNINLLKEKASSENSIFVIH</sequence>
<evidence type="ECO:0000313" key="2">
    <source>
        <dbReference type="EMBL" id="TBU02370.1"/>
    </source>
</evidence>